<feature type="transmembrane region" description="Helical" evidence="1">
    <location>
        <begin position="88"/>
        <end position="110"/>
    </location>
</feature>
<keyword evidence="1" id="KW-0812">Transmembrane</keyword>
<evidence type="ECO:0000313" key="2">
    <source>
        <dbReference type="EMBL" id="MEY8000984.1"/>
    </source>
</evidence>
<gene>
    <name evidence="2" type="ORF">AB8U03_12440</name>
</gene>
<keyword evidence="3" id="KW-1185">Reference proteome</keyword>
<dbReference type="RefSeq" id="WP_369704880.1">
    <property type="nucleotide sequence ID" value="NZ_JBGEWD010000012.1"/>
</dbReference>
<reference evidence="2 3" key="1">
    <citation type="submission" date="2024-08" db="EMBL/GenBank/DDBJ databases">
        <title>Clostridium lapicellarii sp. nov., and Clostridium renhuaiense sp. nov., two species isolated from the mud in a fermentation cellar used for producing sauce-flavour Chinese liquors.</title>
        <authorList>
            <person name="Yang F."/>
            <person name="Wang H."/>
            <person name="Chen L.Q."/>
            <person name="Zhou N."/>
            <person name="Lu J.J."/>
            <person name="Pu X.X."/>
            <person name="Wan B."/>
            <person name="Wang L."/>
            <person name="Liu S.J."/>
        </authorList>
    </citation>
    <scope>NUCLEOTIDE SEQUENCE [LARGE SCALE GENOMIC DNA]</scope>
    <source>
        <strain evidence="2 3">MT-5</strain>
    </source>
</reference>
<feature type="transmembrane region" description="Helical" evidence="1">
    <location>
        <begin position="51"/>
        <end position="76"/>
    </location>
</feature>
<accession>A0ABV4BQC1</accession>
<comment type="caution">
    <text evidence="2">The sequence shown here is derived from an EMBL/GenBank/DDBJ whole genome shotgun (WGS) entry which is preliminary data.</text>
</comment>
<protein>
    <submittedName>
        <fullName evidence="2">ECF transporter S component</fullName>
    </submittedName>
</protein>
<proteinExistence type="predicted"/>
<keyword evidence="1" id="KW-0472">Membrane</keyword>
<feature type="transmembrane region" description="Helical" evidence="1">
    <location>
        <begin position="122"/>
        <end position="145"/>
    </location>
</feature>
<sequence>MERQLKTWSKLSIRQIAIIGMLSAISIVLGVTGLGFIPIPPVKATIMHVPVIIGAVLEGPLVGAMVGLIFGIFSVIQSITTPTPVSFVFMNPLVSVLPRILIGVGSYYVFKLIRMKKEVLSIGIAAAIGSLINTIGVLGMIYIIYLGPYAKALNISLSAAKKGILVVAFTNGMPEMILSILITVSVVTAITKMRHK</sequence>
<evidence type="ECO:0000256" key="1">
    <source>
        <dbReference type="SAM" id="Phobius"/>
    </source>
</evidence>
<dbReference type="Pfam" id="PF12822">
    <property type="entry name" value="ECF_trnsprt"/>
    <property type="match status" value="1"/>
</dbReference>
<dbReference type="EMBL" id="JBGEWD010000012">
    <property type="protein sequence ID" value="MEY8000984.1"/>
    <property type="molecule type" value="Genomic_DNA"/>
</dbReference>
<keyword evidence="1" id="KW-1133">Transmembrane helix</keyword>
<dbReference type="Gene3D" id="1.10.1760.20">
    <property type="match status" value="1"/>
</dbReference>
<name>A0ABV4BQC1_9CLOT</name>
<dbReference type="InterPro" id="IPR024529">
    <property type="entry name" value="ECF_trnsprt_substrate-spec"/>
</dbReference>
<evidence type="ECO:0000313" key="3">
    <source>
        <dbReference type="Proteomes" id="UP001564657"/>
    </source>
</evidence>
<organism evidence="2 3">
    <name type="scientific">Clostridium moutaii</name>
    <dbReference type="NCBI Taxonomy" id="3240932"/>
    <lineage>
        <taxon>Bacteria</taxon>
        <taxon>Bacillati</taxon>
        <taxon>Bacillota</taxon>
        <taxon>Clostridia</taxon>
        <taxon>Eubacteriales</taxon>
        <taxon>Clostridiaceae</taxon>
        <taxon>Clostridium</taxon>
    </lineage>
</organism>
<dbReference type="Proteomes" id="UP001564657">
    <property type="component" value="Unassembled WGS sequence"/>
</dbReference>
<feature type="transmembrane region" description="Helical" evidence="1">
    <location>
        <begin position="16"/>
        <end position="39"/>
    </location>
</feature>
<feature type="transmembrane region" description="Helical" evidence="1">
    <location>
        <begin position="165"/>
        <end position="190"/>
    </location>
</feature>